<dbReference type="InterPro" id="IPR052184">
    <property type="entry name" value="SDR_enzymes"/>
</dbReference>
<reference evidence="4 5" key="1">
    <citation type="journal article" date="2018" name="BMC Genomics">
        <title>Genomic evidence for intraspecific hybridization in a clonal and extremely halotolerant yeast.</title>
        <authorList>
            <person name="Gostincar C."/>
            <person name="Stajich J.E."/>
            <person name="Zupancic J."/>
            <person name="Zalar P."/>
            <person name="Gunde-Cimerman N."/>
        </authorList>
    </citation>
    <scope>NUCLEOTIDE SEQUENCE [LARGE SCALE GENOMIC DNA]</scope>
    <source>
        <strain evidence="3 5">EXF-6654</strain>
        <strain evidence="2 4">EXF-6656</strain>
    </source>
</reference>
<gene>
    <name evidence="3" type="ORF">D0868_11699</name>
    <name evidence="2" type="ORF">D0869_05091</name>
</gene>
<dbReference type="EMBL" id="QWIJ01000330">
    <property type="protein sequence ID" value="RMX83733.1"/>
    <property type="molecule type" value="Genomic_DNA"/>
</dbReference>
<dbReference type="PRINTS" id="PR00081">
    <property type="entry name" value="GDHRDH"/>
</dbReference>
<dbReference type="OrthoDB" id="7289984at2759"/>
<protein>
    <submittedName>
        <fullName evidence="3">Uncharacterized protein</fullName>
    </submittedName>
</protein>
<sequence length="209" mass="22538">MALAGKGLDVLINNAGIAQYAMDGTISMDNLQESMLVNVLGVHWVTRHFLPFLQQGKLKKVVNVSTTLGSLALAPAYTFMPAPAYKISKAALNALTVQYALDFGAKGYSFMALCPGWLKTDLGGVDAADLTPQEGAKGLLDVVDRPNSETNGRMPKILVPGWENVQGPNVEILWGLTRQIDLRHLETADLGVEALTENDDTFKMVSGHL</sequence>
<evidence type="ECO:0000313" key="5">
    <source>
        <dbReference type="Proteomes" id="UP000282582"/>
    </source>
</evidence>
<accession>A0A3M6XXJ6</accession>
<dbReference type="GO" id="GO:0016616">
    <property type="term" value="F:oxidoreductase activity, acting on the CH-OH group of donors, NAD or NADP as acceptor"/>
    <property type="evidence" value="ECO:0007669"/>
    <property type="project" value="TreeGrafter"/>
</dbReference>
<dbReference type="Gene3D" id="3.40.50.720">
    <property type="entry name" value="NAD(P)-binding Rossmann-like Domain"/>
    <property type="match status" value="1"/>
</dbReference>
<comment type="caution">
    <text evidence="3">The sequence shown here is derived from an EMBL/GenBank/DDBJ whole genome shotgun (WGS) entry which is preliminary data.</text>
</comment>
<evidence type="ECO:0000313" key="2">
    <source>
        <dbReference type="EMBL" id="RMX83733.1"/>
    </source>
</evidence>
<dbReference type="PRINTS" id="PR00080">
    <property type="entry name" value="SDRFAMILY"/>
</dbReference>
<comment type="similarity">
    <text evidence="1">Belongs to the short-chain dehydrogenases/reductases (SDR) family.</text>
</comment>
<evidence type="ECO:0000256" key="1">
    <source>
        <dbReference type="RuleBase" id="RU000363"/>
    </source>
</evidence>
<dbReference type="AlphaFoldDB" id="A0A3M6XXJ6"/>
<dbReference type="Proteomes" id="UP000281245">
    <property type="component" value="Unassembled WGS sequence"/>
</dbReference>
<evidence type="ECO:0000313" key="4">
    <source>
        <dbReference type="Proteomes" id="UP000281245"/>
    </source>
</evidence>
<evidence type="ECO:0000313" key="3">
    <source>
        <dbReference type="EMBL" id="RMX95497.1"/>
    </source>
</evidence>
<dbReference type="InterPro" id="IPR002347">
    <property type="entry name" value="SDR_fam"/>
</dbReference>
<proteinExistence type="inferred from homology"/>
<dbReference type="Proteomes" id="UP000282582">
    <property type="component" value="Unassembled WGS sequence"/>
</dbReference>
<dbReference type="PANTHER" id="PTHR45458">
    <property type="entry name" value="SHORT-CHAIN DEHYDROGENASE/REDUCTASE SDR"/>
    <property type="match status" value="1"/>
</dbReference>
<dbReference type="InterPro" id="IPR036291">
    <property type="entry name" value="NAD(P)-bd_dom_sf"/>
</dbReference>
<dbReference type="EMBL" id="QWIK01001335">
    <property type="protein sequence ID" value="RMX95497.1"/>
    <property type="molecule type" value="Genomic_DNA"/>
</dbReference>
<organism evidence="3 5">
    <name type="scientific">Hortaea werneckii</name>
    <name type="common">Black yeast</name>
    <name type="synonym">Cladosporium werneckii</name>
    <dbReference type="NCBI Taxonomy" id="91943"/>
    <lineage>
        <taxon>Eukaryota</taxon>
        <taxon>Fungi</taxon>
        <taxon>Dikarya</taxon>
        <taxon>Ascomycota</taxon>
        <taxon>Pezizomycotina</taxon>
        <taxon>Dothideomycetes</taxon>
        <taxon>Dothideomycetidae</taxon>
        <taxon>Mycosphaerellales</taxon>
        <taxon>Teratosphaeriaceae</taxon>
        <taxon>Hortaea</taxon>
    </lineage>
</organism>
<dbReference type="SUPFAM" id="SSF51735">
    <property type="entry name" value="NAD(P)-binding Rossmann-fold domains"/>
    <property type="match status" value="1"/>
</dbReference>
<name>A0A3M6XXJ6_HORWE</name>
<dbReference type="Pfam" id="PF00106">
    <property type="entry name" value="adh_short"/>
    <property type="match status" value="1"/>
</dbReference>
<dbReference type="PANTHER" id="PTHR45458:SF1">
    <property type="entry name" value="SHORT CHAIN DEHYDROGENASE"/>
    <property type="match status" value="1"/>
</dbReference>